<gene>
    <name evidence="2" type="ORF">BU23DRAFT_331180</name>
</gene>
<feature type="transmembrane region" description="Helical" evidence="1">
    <location>
        <begin position="6"/>
        <end position="31"/>
    </location>
</feature>
<keyword evidence="1" id="KW-0472">Membrane</keyword>
<organism evidence="2 3">
    <name type="scientific">Bimuria novae-zelandiae CBS 107.79</name>
    <dbReference type="NCBI Taxonomy" id="1447943"/>
    <lineage>
        <taxon>Eukaryota</taxon>
        <taxon>Fungi</taxon>
        <taxon>Dikarya</taxon>
        <taxon>Ascomycota</taxon>
        <taxon>Pezizomycotina</taxon>
        <taxon>Dothideomycetes</taxon>
        <taxon>Pleosporomycetidae</taxon>
        <taxon>Pleosporales</taxon>
        <taxon>Massarineae</taxon>
        <taxon>Didymosphaeriaceae</taxon>
        <taxon>Bimuria</taxon>
    </lineage>
</organism>
<dbReference type="Proteomes" id="UP000800036">
    <property type="component" value="Unassembled WGS sequence"/>
</dbReference>
<dbReference type="EMBL" id="ML976749">
    <property type="protein sequence ID" value="KAF1966291.1"/>
    <property type="molecule type" value="Genomic_DNA"/>
</dbReference>
<feature type="transmembrane region" description="Helical" evidence="1">
    <location>
        <begin position="43"/>
        <end position="71"/>
    </location>
</feature>
<reference evidence="2" key="1">
    <citation type="journal article" date="2020" name="Stud. Mycol.">
        <title>101 Dothideomycetes genomes: a test case for predicting lifestyles and emergence of pathogens.</title>
        <authorList>
            <person name="Haridas S."/>
            <person name="Albert R."/>
            <person name="Binder M."/>
            <person name="Bloem J."/>
            <person name="Labutti K."/>
            <person name="Salamov A."/>
            <person name="Andreopoulos B."/>
            <person name="Baker S."/>
            <person name="Barry K."/>
            <person name="Bills G."/>
            <person name="Bluhm B."/>
            <person name="Cannon C."/>
            <person name="Castanera R."/>
            <person name="Culley D."/>
            <person name="Daum C."/>
            <person name="Ezra D."/>
            <person name="Gonzalez J."/>
            <person name="Henrissat B."/>
            <person name="Kuo A."/>
            <person name="Liang C."/>
            <person name="Lipzen A."/>
            <person name="Lutzoni F."/>
            <person name="Magnuson J."/>
            <person name="Mondo S."/>
            <person name="Nolan M."/>
            <person name="Ohm R."/>
            <person name="Pangilinan J."/>
            <person name="Park H.-J."/>
            <person name="Ramirez L."/>
            <person name="Alfaro M."/>
            <person name="Sun H."/>
            <person name="Tritt A."/>
            <person name="Yoshinaga Y."/>
            <person name="Zwiers L.-H."/>
            <person name="Turgeon B."/>
            <person name="Goodwin S."/>
            <person name="Spatafora J."/>
            <person name="Crous P."/>
            <person name="Grigoriev I."/>
        </authorList>
    </citation>
    <scope>NUCLEOTIDE SEQUENCE</scope>
    <source>
        <strain evidence="2">CBS 107.79</strain>
    </source>
</reference>
<evidence type="ECO:0000313" key="2">
    <source>
        <dbReference type="EMBL" id="KAF1966291.1"/>
    </source>
</evidence>
<dbReference type="AlphaFoldDB" id="A0A6A5UMX9"/>
<name>A0A6A5UMX9_9PLEO</name>
<protein>
    <submittedName>
        <fullName evidence="2">Uncharacterized protein</fullName>
    </submittedName>
</protein>
<keyword evidence="1" id="KW-1133">Transmembrane helix</keyword>
<evidence type="ECO:0000313" key="3">
    <source>
        <dbReference type="Proteomes" id="UP000800036"/>
    </source>
</evidence>
<feature type="non-terminal residue" evidence="2">
    <location>
        <position position="1"/>
    </location>
</feature>
<proteinExistence type="predicted"/>
<evidence type="ECO:0000256" key="1">
    <source>
        <dbReference type="SAM" id="Phobius"/>
    </source>
</evidence>
<sequence>GGCSLFIPLFLLFCKPSILGLYSPLILLPFFRLLSLNTLPFSLFLFSKLVAGSVNLALSNCNFLLLFVFLFNS</sequence>
<keyword evidence="1" id="KW-0812">Transmembrane</keyword>
<accession>A0A6A5UMX9</accession>
<keyword evidence="3" id="KW-1185">Reference proteome</keyword>